<dbReference type="EC" id="3.6.5.3" evidence="4"/>
<sequence>MTEDASNAKHKFKSQKLLDKGSQKKGTVTTFKALYNKLEFLEITEEKSVDIITTDLQSTNKVKKQKNSKLYGESSNDNKNTQKKSAVIEIQGKASVELNTGKKTALERINDTKKKVVYSSKKKNKSVEIKSEVSIAASVACPELSTEEKKVSTKTVQATVENVVSDWEALDWEASDYDSSNPDSSTVDSPDKAPEKGPSQPEAPPQAAAEATLRSPICCVLGHVDTGKTKLLDNIRSTNVQDGEAGGITQQIGATFVPTSALAQRTAVINRQGRLELKVPGLLVIDTPGHESFSNLRLRGSSLCDIAILVVDIQHGLEQQTIESISILKKRKTPFVVAINKIDVCYGWTPRLHSGFRASFKNQKGHAQKHFNELASKIVLQLAEQGFNAALYYENKDLKKTVSLVPTSAKTGEGIPDLLGLIVQLTQRWMATRISFKTNVECTILEVKKVQGLGTTVDVILSQGSLKQGQTIVLCGLDGPIRTTIRELLMPQPLRELRVKSNYVSHKVVSAAQGVKIFAKHLESAVAGTPLYVIDDNTDESRIKEIEEKVINELKASLDRFETQEEGVCAQASTLGALEALLVFFETSKIPVSSVDIGPVHKKQVVKCSTQKDALYSCILAFDVPVDPEAKKLAKQKKITIFTADIIYHLFDRYMEFRKTELEKRKRAVAHLAWFPCVLQILPESIFRNRDPLIMGVTVVEGTLRSGVPIVVPDKDFLELGVVDSIQINNKDLPTAKTGQSVCVRIQNTRDAPRMYGRHFDHTNLLYTNLSRRAIDVLKEHYKEEMTKNDWKLIVKMKKIFKIL</sequence>
<evidence type="ECO:0000256" key="6">
    <source>
        <dbReference type="ARBA" id="ARBA00022490"/>
    </source>
</evidence>
<dbReference type="PROSITE" id="PS51722">
    <property type="entry name" value="G_TR_2"/>
    <property type="match status" value="1"/>
</dbReference>
<dbReference type="InterPro" id="IPR009000">
    <property type="entry name" value="Transl_B-barrel_sf"/>
</dbReference>
<evidence type="ECO:0000256" key="14">
    <source>
        <dbReference type="ARBA" id="ARBA00053410"/>
    </source>
</evidence>
<evidence type="ECO:0000256" key="3">
    <source>
        <dbReference type="ARBA" id="ARBA00007733"/>
    </source>
</evidence>
<dbReference type="Pfam" id="PF14578">
    <property type="entry name" value="GTP_EFTU_D4"/>
    <property type="match status" value="1"/>
</dbReference>
<evidence type="ECO:0000256" key="10">
    <source>
        <dbReference type="ARBA" id="ARBA00022801"/>
    </source>
</evidence>
<evidence type="ECO:0000259" key="17">
    <source>
        <dbReference type="PROSITE" id="PS51722"/>
    </source>
</evidence>
<feature type="region of interest" description="Disordered" evidence="16">
    <location>
        <begin position="60"/>
        <end position="84"/>
    </location>
</feature>
<dbReference type="CDD" id="cd01887">
    <property type="entry name" value="IF2_eIF5B"/>
    <property type="match status" value="1"/>
</dbReference>
<evidence type="ECO:0000256" key="1">
    <source>
        <dbReference type="ARBA" id="ARBA00001944"/>
    </source>
</evidence>
<dbReference type="InterPro" id="IPR027417">
    <property type="entry name" value="P-loop_NTPase"/>
</dbReference>
<dbReference type="GO" id="GO:0046872">
    <property type="term" value="F:metal ion binding"/>
    <property type="evidence" value="ECO:0007669"/>
    <property type="project" value="UniProtKB-KW"/>
</dbReference>
<comment type="function">
    <text evidence="14">Plays a role in translation initiation. Ribosome-dependent GTPase that promotes the joining of the 60S ribosomal subunit to the pre-initiation complex to form the 80S initiation complex with the initiator methionine-tRNA in the P-site base paired to the start codon. Together with eIF1A (EIF1AX), actively orients the initiator methionine-tRNA in a conformation that allows 60S ribosomal subunit joining to form the 80S initiation complex. Is released after formation of the 80S initiation complex. Its GTPase activity is not essential for ribosomal subunits joining, but GTP hydrolysis is needed for eIF1A (EIF1AX) ejection quickly followed by EIF5B release to form elongation-competent ribosomes. In contrast to its procaryotic homolog, does not promote recruitment of Met-rRNA to the small ribosomal subunit.</text>
</comment>
<dbReference type="NCBIfam" id="NF003078">
    <property type="entry name" value="PRK04004.1"/>
    <property type="match status" value="1"/>
</dbReference>
<keyword evidence="19" id="KW-1185">Reference proteome</keyword>
<gene>
    <name evidence="18" type="ORF">Zmor_012322</name>
</gene>
<keyword evidence="7" id="KW-0396">Initiation factor</keyword>
<evidence type="ECO:0000256" key="11">
    <source>
        <dbReference type="ARBA" id="ARBA00022917"/>
    </source>
</evidence>
<dbReference type="InterPro" id="IPR000795">
    <property type="entry name" value="T_Tr_GTP-bd_dom"/>
</dbReference>
<dbReference type="Proteomes" id="UP001168821">
    <property type="component" value="Unassembled WGS sequence"/>
</dbReference>
<evidence type="ECO:0000313" key="19">
    <source>
        <dbReference type="Proteomes" id="UP001168821"/>
    </source>
</evidence>
<dbReference type="Gene3D" id="3.40.50.10050">
    <property type="entry name" value="Translation initiation factor IF- 2, domain 3"/>
    <property type="match status" value="1"/>
</dbReference>
<evidence type="ECO:0000256" key="9">
    <source>
        <dbReference type="ARBA" id="ARBA00022741"/>
    </source>
</evidence>
<keyword evidence="6" id="KW-0963">Cytoplasm</keyword>
<evidence type="ECO:0000313" key="18">
    <source>
        <dbReference type="EMBL" id="KAJ3615754.1"/>
    </source>
</evidence>
<dbReference type="SUPFAM" id="SSF52540">
    <property type="entry name" value="P-loop containing nucleoside triphosphate hydrolases"/>
    <property type="match status" value="1"/>
</dbReference>
<keyword evidence="8" id="KW-0479">Metal-binding</keyword>
<comment type="similarity">
    <text evidence="3">Belongs to the TRAFAC class translation factor GTPase superfamily. Classic translation factor GTPase family. IF-2 subfamily.</text>
</comment>
<dbReference type="Pfam" id="PF11987">
    <property type="entry name" value="IF-2"/>
    <property type="match status" value="1"/>
</dbReference>
<keyword evidence="10" id="KW-0378">Hydrolase</keyword>
<keyword evidence="12" id="KW-0342">GTP-binding</keyword>
<dbReference type="Gene3D" id="3.40.50.300">
    <property type="entry name" value="P-loop containing nucleotide triphosphate hydrolases"/>
    <property type="match status" value="1"/>
</dbReference>
<dbReference type="CDD" id="cd03703">
    <property type="entry name" value="aeIF5B_II"/>
    <property type="match status" value="1"/>
</dbReference>
<dbReference type="FunFam" id="3.40.50.300:FF:000112">
    <property type="entry name" value="Eukaryotic translation initiation factor 5B"/>
    <property type="match status" value="1"/>
</dbReference>
<comment type="caution">
    <text evidence="18">The sequence shown here is derived from an EMBL/GenBank/DDBJ whole genome shotgun (WGS) entry which is preliminary data.</text>
</comment>
<dbReference type="FunFam" id="2.40.30.10:FF:000013">
    <property type="entry name" value="eukaryotic translation initiation factor 5B"/>
    <property type="match status" value="1"/>
</dbReference>
<dbReference type="PRINTS" id="PR00315">
    <property type="entry name" value="ELONGATNFCT"/>
</dbReference>
<evidence type="ECO:0000256" key="12">
    <source>
        <dbReference type="ARBA" id="ARBA00023134"/>
    </source>
</evidence>
<keyword evidence="11" id="KW-0648">Protein biosynthesis</keyword>
<dbReference type="InterPro" id="IPR015760">
    <property type="entry name" value="TIF_IF2"/>
</dbReference>
<dbReference type="Pfam" id="PF00009">
    <property type="entry name" value="GTP_EFTU"/>
    <property type="match status" value="1"/>
</dbReference>
<dbReference type="AlphaFoldDB" id="A0AA38HGA1"/>
<dbReference type="FunFam" id="3.40.50.10050:FF:000002">
    <property type="entry name" value="Eukaryotic translation initiation factor 5B"/>
    <property type="match status" value="1"/>
</dbReference>
<keyword evidence="9" id="KW-0547">Nucleotide-binding</keyword>
<name>A0AA38HGA1_9CUCU</name>
<dbReference type="GO" id="GO:0005525">
    <property type="term" value="F:GTP binding"/>
    <property type="evidence" value="ECO:0007669"/>
    <property type="project" value="UniProtKB-KW"/>
</dbReference>
<dbReference type="EMBL" id="JALNTZ010003905">
    <property type="protein sequence ID" value="KAJ3615754.1"/>
    <property type="molecule type" value="Genomic_DNA"/>
</dbReference>
<dbReference type="InterPro" id="IPR005225">
    <property type="entry name" value="Small_GTP-bd"/>
</dbReference>
<evidence type="ECO:0000256" key="2">
    <source>
        <dbReference type="ARBA" id="ARBA00004496"/>
    </source>
</evidence>
<evidence type="ECO:0000256" key="8">
    <source>
        <dbReference type="ARBA" id="ARBA00022723"/>
    </source>
</evidence>
<dbReference type="InterPro" id="IPR036925">
    <property type="entry name" value="TIF_IF2_dom3_sf"/>
</dbReference>
<evidence type="ECO:0000256" key="15">
    <source>
        <dbReference type="ARBA" id="ARBA00061781"/>
    </source>
</evidence>
<comment type="cofactor">
    <cofactor evidence="1">
        <name>a monovalent cation</name>
        <dbReference type="ChEBI" id="CHEBI:60242"/>
    </cofactor>
</comment>
<evidence type="ECO:0000256" key="5">
    <source>
        <dbReference type="ARBA" id="ARBA00013824"/>
    </source>
</evidence>
<dbReference type="PANTHER" id="PTHR43381:SF4">
    <property type="entry name" value="EUKARYOTIC TRANSLATION INITIATION FACTOR 5B"/>
    <property type="match status" value="1"/>
</dbReference>
<organism evidence="18 19">
    <name type="scientific">Zophobas morio</name>
    <dbReference type="NCBI Taxonomy" id="2755281"/>
    <lineage>
        <taxon>Eukaryota</taxon>
        <taxon>Metazoa</taxon>
        <taxon>Ecdysozoa</taxon>
        <taxon>Arthropoda</taxon>
        <taxon>Hexapoda</taxon>
        <taxon>Insecta</taxon>
        <taxon>Pterygota</taxon>
        <taxon>Neoptera</taxon>
        <taxon>Endopterygota</taxon>
        <taxon>Coleoptera</taxon>
        <taxon>Polyphaga</taxon>
        <taxon>Cucujiformia</taxon>
        <taxon>Tenebrionidae</taxon>
        <taxon>Zophobas</taxon>
    </lineage>
</organism>
<dbReference type="CDD" id="cd16266">
    <property type="entry name" value="IF2_aeIF5B_IV"/>
    <property type="match status" value="1"/>
</dbReference>
<dbReference type="SUPFAM" id="SSF50447">
    <property type="entry name" value="Translation proteins"/>
    <property type="match status" value="1"/>
</dbReference>
<reference evidence="18" key="1">
    <citation type="journal article" date="2023" name="G3 (Bethesda)">
        <title>Whole genome assemblies of Zophobas morio and Tenebrio molitor.</title>
        <authorList>
            <person name="Kaur S."/>
            <person name="Stinson S.A."/>
            <person name="diCenzo G.C."/>
        </authorList>
    </citation>
    <scope>NUCLEOTIDE SEQUENCE</scope>
    <source>
        <strain evidence="18">QUZm001</strain>
    </source>
</reference>
<feature type="compositionally biased region" description="Polar residues" evidence="16">
    <location>
        <begin position="177"/>
        <end position="188"/>
    </location>
</feature>
<feature type="region of interest" description="Disordered" evidence="16">
    <location>
        <begin position="1"/>
        <end position="25"/>
    </location>
</feature>
<dbReference type="FunFam" id="2.40.30.10:FF:000026">
    <property type="entry name" value="Eukaryotic translation initiation factor 5B"/>
    <property type="match status" value="1"/>
</dbReference>
<dbReference type="SUPFAM" id="SSF52156">
    <property type="entry name" value="Initiation factor IF2/eIF5b, domain 3"/>
    <property type="match status" value="1"/>
</dbReference>
<comment type="subcellular location">
    <subcellularLocation>
        <location evidence="2">Cytoplasm</location>
    </subcellularLocation>
</comment>
<dbReference type="InterPro" id="IPR029459">
    <property type="entry name" value="EFTU-type"/>
</dbReference>
<feature type="region of interest" description="Disordered" evidence="16">
    <location>
        <begin position="173"/>
        <end position="209"/>
    </location>
</feature>
<accession>A0AA38HGA1</accession>
<dbReference type="GO" id="GO:0003924">
    <property type="term" value="F:GTPase activity"/>
    <property type="evidence" value="ECO:0007669"/>
    <property type="project" value="InterPro"/>
</dbReference>
<dbReference type="NCBIfam" id="TIGR00231">
    <property type="entry name" value="small_GTP"/>
    <property type="match status" value="1"/>
</dbReference>
<dbReference type="Gene3D" id="2.40.30.10">
    <property type="entry name" value="Translation factors"/>
    <property type="match status" value="2"/>
</dbReference>
<dbReference type="GO" id="GO:0005739">
    <property type="term" value="C:mitochondrion"/>
    <property type="evidence" value="ECO:0007669"/>
    <property type="project" value="TreeGrafter"/>
</dbReference>
<comment type="subunit">
    <text evidence="15">Interacts through its C-terminal domain (CTD) with the CTD of eIF1A (EIF1AX) or with the CTD of EIF5 (mutually exclusive) through a common binding site. Interacts with eIF1A (EIF1AX) from the location of the start codon by the 43S complex until the formation of the 80S complex. Interacts with ANXA5 in a calcium and phospholipid-dependent manner.</text>
</comment>
<dbReference type="InterPro" id="IPR023115">
    <property type="entry name" value="TIF_IF2_dom3"/>
</dbReference>
<evidence type="ECO:0000256" key="16">
    <source>
        <dbReference type="SAM" id="MobiDB-lite"/>
    </source>
</evidence>
<dbReference type="PANTHER" id="PTHR43381">
    <property type="entry name" value="TRANSLATION INITIATION FACTOR IF-2-RELATED"/>
    <property type="match status" value="1"/>
</dbReference>
<protein>
    <recommendedName>
        <fullName evidence="5">Eukaryotic translation initiation factor 5B</fullName>
        <ecNumber evidence="4">3.6.5.3</ecNumber>
    </recommendedName>
    <alternativeName>
        <fullName evidence="13">Translation initiation factor IF-2</fullName>
    </alternativeName>
</protein>
<evidence type="ECO:0000256" key="7">
    <source>
        <dbReference type="ARBA" id="ARBA00022540"/>
    </source>
</evidence>
<feature type="domain" description="Tr-type G" evidence="17">
    <location>
        <begin position="213"/>
        <end position="430"/>
    </location>
</feature>
<evidence type="ECO:0000256" key="13">
    <source>
        <dbReference type="ARBA" id="ARBA00032478"/>
    </source>
</evidence>
<dbReference type="GO" id="GO:0003743">
    <property type="term" value="F:translation initiation factor activity"/>
    <property type="evidence" value="ECO:0007669"/>
    <property type="project" value="UniProtKB-KW"/>
</dbReference>
<evidence type="ECO:0000256" key="4">
    <source>
        <dbReference type="ARBA" id="ARBA00011986"/>
    </source>
</evidence>
<proteinExistence type="inferred from homology"/>